<gene>
    <name evidence="2" type="ORF">BJ508DRAFT_49485</name>
</gene>
<dbReference type="Proteomes" id="UP000275078">
    <property type="component" value="Unassembled WGS sequence"/>
</dbReference>
<keyword evidence="1" id="KW-0472">Membrane</keyword>
<evidence type="ECO:0000256" key="1">
    <source>
        <dbReference type="SAM" id="Phobius"/>
    </source>
</evidence>
<dbReference type="AlphaFoldDB" id="A0A3N4HN16"/>
<reference evidence="2 3" key="1">
    <citation type="journal article" date="2018" name="Nat. Ecol. Evol.">
        <title>Pezizomycetes genomes reveal the molecular basis of ectomycorrhizal truffle lifestyle.</title>
        <authorList>
            <person name="Murat C."/>
            <person name="Payen T."/>
            <person name="Noel B."/>
            <person name="Kuo A."/>
            <person name="Morin E."/>
            <person name="Chen J."/>
            <person name="Kohler A."/>
            <person name="Krizsan K."/>
            <person name="Balestrini R."/>
            <person name="Da Silva C."/>
            <person name="Montanini B."/>
            <person name="Hainaut M."/>
            <person name="Levati E."/>
            <person name="Barry K.W."/>
            <person name="Belfiori B."/>
            <person name="Cichocki N."/>
            <person name="Clum A."/>
            <person name="Dockter R.B."/>
            <person name="Fauchery L."/>
            <person name="Guy J."/>
            <person name="Iotti M."/>
            <person name="Le Tacon F."/>
            <person name="Lindquist E.A."/>
            <person name="Lipzen A."/>
            <person name="Malagnac F."/>
            <person name="Mello A."/>
            <person name="Molinier V."/>
            <person name="Miyauchi S."/>
            <person name="Poulain J."/>
            <person name="Riccioni C."/>
            <person name="Rubini A."/>
            <person name="Sitrit Y."/>
            <person name="Splivallo R."/>
            <person name="Traeger S."/>
            <person name="Wang M."/>
            <person name="Zifcakova L."/>
            <person name="Wipf D."/>
            <person name="Zambonelli A."/>
            <person name="Paolocci F."/>
            <person name="Nowrousian M."/>
            <person name="Ottonello S."/>
            <person name="Baldrian P."/>
            <person name="Spatafora J.W."/>
            <person name="Henrissat B."/>
            <person name="Nagy L.G."/>
            <person name="Aury J.M."/>
            <person name="Wincker P."/>
            <person name="Grigoriev I.V."/>
            <person name="Bonfante P."/>
            <person name="Martin F.M."/>
        </authorList>
    </citation>
    <scope>NUCLEOTIDE SEQUENCE [LARGE SCALE GENOMIC DNA]</scope>
    <source>
        <strain evidence="2 3">RN42</strain>
    </source>
</reference>
<accession>A0A3N4HN16</accession>
<keyword evidence="1" id="KW-0812">Transmembrane</keyword>
<organism evidence="2 3">
    <name type="scientific">Ascobolus immersus RN42</name>
    <dbReference type="NCBI Taxonomy" id="1160509"/>
    <lineage>
        <taxon>Eukaryota</taxon>
        <taxon>Fungi</taxon>
        <taxon>Dikarya</taxon>
        <taxon>Ascomycota</taxon>
        <taxon>Pezizomycotina</taxon>
        <taxon>Pezizomycetes</taxon>
        <taxon>Pezizales</taxon>
        <taxon>Ascobolaceae</taxon>
        <taxon>Ascobolus</taxon>
    </lineage>
</organism>
<feature type="transmembrane region" description="Helical" evidence="1">
    <location>
        <begin position="12"/>
        <end position="35"/>
    </location>
</feature>
<protein>
    <submittedName>
        <fullName evidence="2">Uncharacterized protein</fullName>
    </submittedName>
</protein>
<sequence>MSLADEIRITTPLLVGIPILTVILCPTIVMQLCLLSCSVKLIEALYACFVSCVTSLDASLRRCIHTEDTQNARDEDSRLQQAKRLGENANEHYVENFRDR</sequence>
<keyword evidence="3" id="KW-1185">Reference proteome</keyword>
<evidence type="ECO:0000313" key="2">
    <source>
        <dbReference type="EMBL" id="RPA73491.1"/>
    </source>
</evidence>
<evidence type="ECO:0000313" key="3">
    <source>
        <dbReference type="Proteomes" id="UP000275078"/>
    </source>
</evidence>
<dbReference type="EMBL" id="ML119819">
    <property type="protein sequence ID" value="RPA73491.1"/>
    <property type="molecule type" value="Genomic_DNA"/>
</dbReference>
<proteinExistence type="predicted"/>
<name>A0A3N4HN16_ASCIM</name>
<keyword evidence="1" id="KW-1133">Transmembrane helix</keyword>